<organism evidence="14 15">
    <name type="scientific">Brachybacterium alimentarium</name>
    <dbReference type="NCBI Taxonomy" id="47845"/>
    <lineage>
        <taxon>Bacteria</taxon>
        <taxon>Bacillati</taxon>
        <taxon>Actinomycetota</taxon>
        <taxon>Actinomycetes</taxon>
        <taxon>Micrococcales</taxon>
        <taxon>Dermabacteraceae</taxon>
        <taxon>Brachybacterium</taxon>
    </lineage>
</organism>
<keyword evidence="5 12" id="KW-1133">Transmembrane helix</keyword>
<dbReference type="RefSeq" id="WP_096197572.1">
    <property type="nucleotide sequence ID" value="NZ_NRGR01000023.1"/>
</dbReference>
<evidence type="ECO:0000256" key="8">
    <source>
        <dbReference type="ARBA" id="ARBA00023163"/>
    </source>
</evidence>
<dbReference type="GO" id="GO:0006417">
    <property type="term" value="P:regulation of translation"/>
    <property type="evidence" value="ECO:0007669"/>
    <property type="project" value="TreeGrafter"/>
</dbReference>
<feature type="compositionally biased region" description="Polar residues" evidence="11">
    <location>
        <begin position="314"/>
        <end position="326"/>
    </location>
</feature>
<dbReference type="GO" id="GO:0005886">
    <property type="term" value="C:plasma membrane"/>
    <property type="evidence" value="ECO:0007669"/>
    <property type="project" value="UniProtKB-SubCell"/>
</dbReference>
<keyword evidence="15" id="KW-1185">Reference proteome</keyword>
<evidence type="ECO:0000313" key="15">
    <source>
        <dbReference type="Proteomes" id="UP000218598"/>
    </source>
</evidence>
<feature type="domain" description="Anti-sigma K factor RskA C-terminal" evidence="13">
    <location>
        <begin position="169"/>
        <end position="321"/>
    </location>
</feature>
<keyword evidence="3" id="KW-1003">Cell membrane</keyword>
<dbReference type="PANTHER" id="PTHR37461">
    <property type="entry name" value="ANTI-SIGMA-K FACTOR RSKA"/>
    <property type="match status" value="1"/>
</dbReference>
<feature type="region of interest" description="Disordered" evidence="11">
    <location>
        <begin position="29"/>
        <end position="148"/>
    </location>
</feature>
<dbReference type="InterPro" id="IPR041916">
    <property type="entry name" value="Anti_sigma_zinc_sf"/>
</dbReference>
<evidence type="ECO:0000313" key="14">
    <source>
        <dbReference type="EMBL" id="PCC38465.1"/>
    </source>
</evidence>
<comment type="caution">
    <text evidence="14">The sequence shown here is derived from an EMBL/GenBank/DDBJ whole genome shotgun (WGS) entry which is preliminary data.</text>
</comment>
<sequence length="326" mass="35378">MNEQDRDLTGAWALNALDAEERARIEELFTQDPEAAGEARSFEETAAELAAGLEPEAPRPELKSSLMARIARTPQHSVESSEPAVPAEVTQDDSATGPTHRRADVPPHVPENEDENVDDDRHQHDDPHEGRAENEDGDETRDEDRVEDQATVIPLDRYRSSVRRSRWLAVAAAALMVTSVAGVGLWSAERAAQDEDRATIEALQSQQAASDEERQMISALLTAEDTSQLTIPSETGGTLHVMYSRDQQSMIVQGADLPDLPSDSTYQLWIIGDGGDSFEDAGLITEPGQTVMAHEELPPESLIGLTVEPAGGSEQPTTDPIASSEL</sequence>
<dbReference type="PANTHER" id="PTHR37461:SF1">
    <property type="entry name" value="ANTI-SIGMA-K FACTOR RSKA"/>
    <property type="match status" value="1"/>
</dbReference>
<dbReference type="GO" id="GO:0016989">
    <property type="term" value="F:sigma factor antagonist activity"/>
    <property type="evidence" value="ECO:0007669"/>
    <property type="project" value="TreeGrafter"/>
</dbReference>
<dbReference type="InterPro" id="IPR051474">
    <property type="entry name" value="Anti-sigma-K/W_factor"/>
</dbReference>
<dbReference type="AlphaFoldDB" id="A0A2A3YH84"/>
<evidence type="ECO:0000256" key="7">
    <source>
        <dbReference type="ARBA" id="ARBA00023136"/>
    </source>
</evidence>
<evidence type="ECO:0000256" key="10">
    <source>
        <dbReference type="ARBA" id="ARBA00030803"/>
    </source>
</evidence>
<dbReference type="OrthoDB" id="153510at2"/>
<protein>
    <recommendedName>
        <fullName evidence="10">Regulator of SigK</fullName>
    </recommendedName>
    <alternativeName>
        <fullName evidence="9">Sigma-K anti-sigma factor RskA</fullName>
    </alternativeName>
</protein>
<evidence type="ECO:0000256" key="12">
    <source>
        <dbReference type="SAM" id="Phobius"/>
    </source>
</evidence>
<evidence type="ECO:0000256" key="2">
    <source>
        <dbReference type="ARBA" id="ARBA00004236"/>
    </source>
</evidence>
<evidence type="ECO:0000256" key="9">
    <source>
        <dbReference type="ARBA" id="ARBA00029829"/>
    </source>
</evidence>
<dbReference type="Gene3D" id="1.10.10.1320">
    <property type="entry name" value="Anti-sigma factor, zinc-finger domain"/>
    <property type="match status" value="1"/>
</dbReference>
<dbReference type="Pfam" id="PF10099">
    <property type="entry name" value="RskA_C"/>
    <property type="match status" value="1"/>
</dbReference>
<proteinExistence type="predicted"/>
<evidence type="ECO:0000256" key="6">
    <source>
        <dbReference type="ARBA" id="ARBA00023015"/>
    </source>
</evidence>
<gene>
    <name evidence="14" type="ORF">CIK66_14250</name>
</gene>
<evidence type="ECO:0000256" key="4">
    <source>
        <dbReference type="ARBA" id="ARBA00022692"/>
    </source>
</evidence>
<feature type="region of interest" description="Disordered" evidence="11">
    <location>
        <begin position="305"/>
        <end position="326"/>
    </location>
</feature>
<keyword evidence="6" id="KW-0805">Transcription regulation</keyword>
<evidence type="ECO:0000256" key="5">
    <source>
        <dbReference type="ARBA" id="ARBA00022989"/>
    </source>
</evidence>
<reference evidence="14 15" key="1">
    <citation type="journal article" date="2017" name="Elife">
        <title>Extensive horizontal gene transfer in cheese-associated bacteria.</title>
        <authorList>
            <person name="Bonham K.S."/>
            <person name="Wolfe B.E."/>
            <person name="Dutton R.J."/>
        </authorList>
    </citation>
    <scope>NUCLEOTIDE SEQUENCE [LARGE SCALE GENOMIC DNA]</scope>
    <source>
        <strain evidence="14 15">341_9</strain>
    </source>
</reference>
<evidence type="ECO:0000259" key="13">
    <source>
        <dbReference type="Pfam" id="PF10099"/>
    </source>
</evidence>
<name>A0A2A3YH84_9MICO</name>
<feature type="compositionally biased region" description="Basic and acidic residues" evidence="11">
    <location>
        <begin position="119"/>
        <end position="134"/>
    </location>
</feature>
<dbReference type="Proteomes" id="UP000218598">
    <property type="component" value="Unassembled WGS sequence"/>
</dbReference>
<evidence type="ECO:0000256" key="3">
    <source>
        <dbReference type="ARBA" id="ARBA00022475"/>
    </source>
</evidence>
<keyword evidence="4 12" id="KW-0812">Transmembrane</keyword>
<accession>A0A2A3YH84</accession>
<dbReference type="InterPro" id="IPR018764">
    <property type="entry name" value="RskA_C"/>
</dbReference>
<evidence type="ECO:0000256" key="11">
    <source>
        <dbReference type="SAM" id="MobiDB-lite"/>
    </source>
</evidence>
<dbReference type="EMBL" id="NRGR01000023">
    <property type="protein sequence ID" value="PCC38465.1"/>
    <property type="molecule type" value="Genomic_DNA"/>
</dbReference>
<feature type="transmembrane region" description="Helical" evidence="12">
    <location>
        <begin position="167"/>
        <end position="188"/>
    </location>
</feature>
<evidence type="ECO:0000256" key="1">
    <source>
        <dbReference type="ARBA" id="ARBA00004167"/>
    </source>
</evidence>
<keyword evidence="8" id="KW-0804">Transcription</keyword>
<comment type="subcellular location">
    <subcellularLocation>
        <location evidence="2">Cell membrane</location>
    </subcellularLocation>
    <subcellularLocation>
        <location evidence="1">Membrane</location>
        <topology evidence="1">Single-pass membrane protein</topology>
    </subcellularLocation>
</comment>
<keyword evidence="7 12" id="KW-0472">Membrane</keyword>